<dbReference type="OrthoDB" id="3227888at2759"/>
<gene>
    <name evidence="1" type="ORF">M407DRAFT_34443</name>
</gene>
<reference evidence="2" key="2">
    <citation type="submission" date="2015-01" db="EMBL/GenBank/DDBJ databases">
        <title>Evolutionary Origins and Diversification of the Mycorrhizal Mutualists.</title>
        <authorList>
            <consortium name="DOE Joint Genome Institute"/>
            <consortium name="Mycorrhizal Genomics Consortium"/>
            <person name="Kohler A."/>
            <person name="Kuo A."/>
            <person name="Nagy L.G."/>
            <person name="Floudas D."/>
            <person name="Copeland A."/>
            <person name="Barry K.W."/>
            <person name="Cichocki N."/>
            <person name="Veneault-Fourrey C."/>
            <person name="LaButti K."/>
            <person name="Lindquist E.A."/>
            <person name="Lipzen A."/>
            <person name="Lundell T."/>
            <person name="Morin E."/>
            <person name="Murat C."/>
            <person name="Riley R."/>
            <person name="Ohm R."/>
            <person name="Sun H."/>
            <person name="Tunlid A."/>
            <person name="Henrissat B."/>
            <person name="Grigoriev I.V."/>
            <person name="Hibbett D.S."/>
            <person name="Martin F."/>
        </authorList>
    </citation>
    <scope>NUCLEOTIDE SEQUENCE [LARGE SCALE GENOMIC DNA]</scope>
    <source>
        <strain evidence="2">MUT 4182</strain>
    </source>
</reference>
<dbReference type="HOGENOM" id="CLU_1001819_0_0_1"/>
<organism evidence="1 2">
    <name type="scientific">Tulasnella calospora MUT 4182</name>
    <dbReference type="NCBI Taxonomy" id="1051891"/>
    <lineage>
        <taxon>Eukaryota</taxon>
        <taxon>Fungi</taxon>
        <taxon>Dikarya</taxon>
        <taxon>Basidiomycota</taxon>
        <taxon>Agaricomycotina</taxon>
        <taxon>Agaricomycetes</taxon>
        <taxon>Cantharellales</taxon>
        <taxon>Tulasnellaceae</taxon>
        <taxon>Tulasnella</taxon>
    </lineage>
</organism>
<proteinExistence type="predicted"/>
<dbReference type="Proteomes" id="UP000054248">
    <property type="component" value="Unassembled WGS sequence"/>
</dbReference>
<dbReference type="EMBL" id="KN823746">
    <property type="protein sequence ID" value="KIO15932.1"/>
    <property type="molecule type" value="Genomic_DNA"/>
</dbReference>
<evidence type="ECO:0000313" key="2">
    <source>
        <dbReference type="Proteomes" id="UP000054248"/>
    </source>
</evidence>
<reference evidence="1 2" key="1">
    <citation type="submission" date="2014-04" db="EMBL/GenBank/DDBJ databases">
        <authorList>
            <consortium name="DOE Joint Genome Institute"/>
            <person name="Kuo A."/>
            <person name="Girlanda M."/>
            <person name="Perotto S."/>
            <person name="Kohler A."/>
            <person name="Nagy L.G."/>
            <person name="Floudas D."/>
            <person name="Copeland A."/>
            <person name="Barry K.W."/>
            <person name="Cichocki N."/>
            <person name="Veneault-Fourrey C."/>
            <person name="LaButti K."/>
            <person name="Lindquist E.A."/>
            <person name="Lipzen A."/>
            <person name="Lundell T."/>
            <person name="Morin E."/>
            <person name="Murat C."/>
            <person name="Sun H."/>
            <person name="Tunlid A."/>
            <person name="Henrissat B."/>
            <person name="Grigoriev I.V."/>
            <person name="Hibbett D.S."/>
            <person name="Martin F."/>
            <person name="Nordberg H.P."/>
            <person name="Cantor M.N."/>
            <person name="Hua S.X."/>
        </authorList>
    </citation>
    <scope>NUCLEOTIDE SEQUENCE [LARGE SCALE GENOMIC DNA]</scope>
    <source>
        <strain evidence="1 2">MUT 4182</strain>
    </source>
</reference>
<protein>
    <submittedName>
        <fullName evidence="1">Uncharacterized protein</fullName>
    </submittedName>
</protein>
<dbReference type="AlphaFoldDB" id="A0A0C3L2I8"/>
<accession>A0A0C3L2I8</accession>
<evidence type="ECO:0000313" key="1">
    <source>
        <dbReference type="EMBL" id="KIO15932.1"/>
    </source>
</evidence>
<keyword evidence="2" id="KW-1185">Reference proteome</keyword>
<name>A0A0C3L2I8_9AGAM</name>
<sequence>MALGVRYQCLQSVHGDLSSELDAAQGYTVCLKRARKLCQKDELGPGILDGLGEMIWSYIDPLTASGPADNRLVRLSVEALLTFKTLLPSHPSGSATPSTSSGELTSSGDAVVSSAALIDTVVDVLLDDLTFPTSQYVKWKSRGRTFKACIIRILLWIWRNHSDRNLGYSKERRKLFTSSCRLWAPLEKEVEFSKTGSFDDEDKSLTPDDLKGVIEFAEWVKTETLNTTYVEGRRIKRTKTFTFTVRGADVGISRLFAHFDRRADWEYHLYDFRGGPAS</sequence>